<dbReference type="EC" id="1.14.14.9" evidence="6"/>
<evidence type="ECO:0000256" key="3">
    <source>
        <dbReference type="ARBA" id="ARBA00023002"/>
    </source>
</evidence>
<dbReference type="SUPFAM" id="SSF56645">
    <property type="entry name" value="Acyl-CoA dehydrogenase NM domain-like"/>
    <property type="match status" value="1"/>
</dbReference>
<dbReference type="RefSeq" id="WP_285931423.1">
    <property type="nucleotide sequence ID" value="NZ_JASTZU010000027.1"/>
</dbReference>
<dbReference type="Gene3D" id="1.10.3140.10">
    <property type="entry name" value="4-hydroxybutyryl-coa dehydratase, domain 1"/>
    <property type="match status" value="1"/>
</dbReference>
<gene>
    <name evidence="6" type="primary">hpaB</name>
    <name evidence="6" type="ORF">QQS35_08020</name>
</gene>
<dbReference type="Gene3D" id="1.20.140.10">
    <property type="entry name" value="Butyryl-CoA Dehydrogenase, subunit A, domain 3"/>
    <property type="match status" value="1"/>
</dbReference>
<evidence type="ECO:0000313" key="6">
    <source>
        <dbReference type="EMBL" id="MDL4840389.1"/>
    </source>
</evidence>
<dbReference type="PANTHER" id="PTHR36117">
    <property type="entry name" value="4-HYDROXYPHENYLACETATE 3-MONOOXYGENASE-RELATED"/>
    <property type="match status" value="1"/>
</dbReference>
<keyword evidence="3 6" id="KW-0560">Oxidoreductase</keyword>
<dbReference type="Proteomes" id="UP001235343">
    <property type="component" value="Unassembled WGS sequence"/>
</dbReference>
<feature type="domain" description="HpaB/PvcC/4-BUDH C-terminal" evidence="4">
    <location>
        <begin position="279"/>
        <end position="474"/>
    </location>
</feature>
<dbReference type="NCBIfam" id="TIGR02309">
    <property type="entry name" value="HpaB-1"/>
    <property type="match status" value="1"/>
</dbReference>
<reference evidence="6 7" key="1">
    <citation type="submission" date="2023-06" db="EMBL/GenBank/DDBJ databases">
        <title>Aquibacillus rhizosphaerae LR5S19.</title>
        <authorList>
            <person name="Sun J.-Q."/>
        </authorList>
    </citation>
    <scope>NUCLEOTIDE SEQUENCE [LARGE SCALE GENOMIC DNA]</scope>
    <source>
        <strain evidence="6 7">LR5S19</strain>
    </source>
</reference>
<organism evidence="6 7">
    <name type="scientific">Aquibacillus rhizosphaerae</name>
    <dbReference type="NCBI Taxonomy" id="3051431"/>
    <lineage>
        <taxon>Bacteria</taxon>
        <taxon>Bacillati</taxon>
        <taxon>Bacillota</taxon>
        <taxon>Bacilli</taxon>
        <taxon>Bacillales</taxon>
        <taxon>Bacillaceae</taxon>
        <taxon>Aquibacillus</taxon>
    </lineage>
</organism>
<feature type="domain" description="HpaB/PvcC/4-BUDH N-terminal" evidence="5">
    <location>
        <begin position="6"/>
        <end position="270"/>
    </location>
</feature>
<dbReference type="InterPro" id="IPR046373">
    <property type="entry name" value="Acyl-CoA_Oxase/DH_mid-dom_sf"/>
</dbReference>
<sequence>MPIINGNQYINRIDNLNASIWYDGKLIDEKVSDHSAFKGVIKSQANLYDLQLKDDLKDTMTYISPTTGERIGTSYMQPKTKDDLVKKRKMIQHWAKTSGGLLGRSPDYMNTVIMAFAASASIIDGKENCYPNNLINFYEKAREEDLSFTHTFISPQVNRSQLYFEESDEPIAAKIVGKNEDGIIIKGARLLATQGGITDEILVFSPGGITDEAHAFAFSIPSNTKGLKFLCRESFSEGESSFNYPLSSRFEEMDSVVVFDNVTVPWERVFFYHNREVANYFKSRSAFVPFTLHQVVARQIVKAEFVLGIAQAIVDTINIGEYQHVQEKISEIIVSVETMKALIIKAETNAELDEFGLMRPEPKPLHIAISIFPKIYPRLTEIIQILGSSGMVSIPSEADFQSDIRDDLDHYLQASTKNAYDRVKLFRLAWDLTMSSFGTRQTQYERFFFGNPIKLSSELYYSYERSHLINWIESF</sequence>
<dbReference type="InterPro" id="IPR012687">
    <property type="entry name" value="HpaB_Deino-type"/>
</dbReference>
<evidence type="ECO:0000313" key="7">
    <source>
        <dbReference type="Proteomes" id="UP001235343"/>
    </source>
</evidence>
<dbReference type="InterPro" id="IPR004925">
    <property type="entry name" value="HpaB/PvcC/4-BUDH"/>
</dbReference>
<keyword evidence="1" id="KW-0285">Flavoprotein</keyword>
<evidence type="ECO:0000256" key="2">
    <source>
        <dbReference type="ARBA" id="ARBA00022827"/>
    </source>
</evidence>
<dbReference type="EMBL" id="JASTZU010000027">
    <property type="protein sequence ID" value="MDL4840389.1"/>
    <property type="molecule type" value="Genomic_DNA"/>
</dbReference>
<dbReference type="Pfam" id="PF11794">
    <property type="entry name" value="HpaB_N"/>
    <property type="match status" value="1"/>
</dbReference>
<dbReference type="InterPro" id="IPR036250">
    <property type="entry name" value="AcylCo_DH-like_C"/>
</dbReference>
<dbReference type="InterPro" id="IPR024674">
    <property type="entry name" value="HpaB/PvcC/4-BUDH_N"/>
</dbReference>
<dbReference type="GO" id="GO:0052881">
    <property type="term" value="F:4-hydroxyphenylacetate 3-monooxygenase activity"/>
    <property type="evidence" value="ECO:0007669"/>
    <property type="project" value="UniProtKB-EC"/>
</dbReference>
<protein>
    <submittedName>
        <fullName evidence="6">4-hydroxyphenylacetate 3-monooxygenase, oxygenase component</fullName>
        <ecNumber evidence="6">1.14.14.9</ecNumber>
    </submittedName>
</protein>
<evidence type="ECO:0000259" key="4">
    <source>
        <dbReference type="Pfam" id="PF03241"/>
    </source>
</evidence>
<dbReference type="Gene3D" id="2.40.110.10">
    <property type="entry name" value="Butyryl-CoA Dehydrogenase, subunit A, domain 2"/>
    <property type="match status" value="1"/>
</dbReference>
<keyword evidence="7" id="KW-1185">Reference proteome</keyword>
<evidence type="ECO:0000256" key="1">
    <source>
        <dbReference type="ARBA" id="ARBA00022630"/>
    </source>
</evidence>
<name>A0ABT7L3E9_9BACI</name>
<accession>A0ABT7L3E9</accession>
<keyword evidence="2" id="KW-0274">FAD</keyword>
<dbReference type="InterPro" id="IPR024719">
    <property type="entry name" value="HpaB/PvcC/4-BUDH_C"/>
</dbReference>
<comment type="caution">
    <text evidence="6">The sequence shown here is derived from an EMBL/GenBank/DDBJ whole genome shotgun (WGS) entry which is preliminary data.</text>
</comment>
<dbReference type="Pfam" id="PF03241">
    <property type="entry name" value="HpaB"/>
    <property type="match status" value="1"/>
</dbReference>
<dbReference type="InterPro" id="IPR009100">
    <property type="entry name" value="AcylCoA_DH/oxidase_NM_dom_sf"/>
</dbReference>
<evidence type="ECO:0000259" key="5">
    <source>
        <dbReference type="Pfam" id="PF11794"/>
    </source>
</evidence>
<dbReference type="PANTHER" id="PTHR36117:SF3">
    <property type="entry name" value="4-HYDROXYPHENYLACETATE 3-MONOOXYGENASE-RELATED"/>
    <property type="match status" value="1"/>
</dbReference>
<proteinExistence type="predicted"/>
<dbReference type="PIRSF" id="PIRSF000331">
    <property type="entry name" value="HpaA_HpaB"/>
    <property type="match status" value="1"/>
</dbReference>
<dbReference type="SUPFAM" id="SSF47203">
    <property type="entry name" value="Acyl-CoA dehydrogenase C-terminal domain-like"/>
    <property type="match status" value="1"/>
</dbReference>